<organism evidence="1 2">
    <name type="scientific">Homoserinimonas hongtaonis</name>
    <dbReference type="NCBI Taxonomy" id="2079791"/>
    <lineage>
        <taxon>Bacteria</taxon>
        <taxon>Bacillati</taxon>
        <taxon>Actinomycetota</taxon>
        <taxon>Actinomycetes</taxon>
        <taxon>Micrococcales</taxon>
        <taxon>Microbacteriaceae</taxon>
        <taxon>Homoserinimonas</taxon>
    </lineage>
</organism>
<dbReference type="CDD" id="cd00586">
    <property type="entry name" value="4HBT"/>
    <property type="match status" value="1"/>
</dbReference>
<dbReference type="PANTHER" id="PTHR31793">
    <property type="entry name" value="4-HYDROXYBENZOYL-COA THIOESTERASE FAMILY MEMBER"/>
    <property type="match status" value="1"/>
</dbReference>
<dbReference type="EMBL" id="QEEX01000001">
    <property type="protein sequence ID" value="PWB98125.1"/>
    <property type="molecule type" value="Genomic_DNA"/>
</dbReference>
<evidence type="ECO:0000313" key="2">
    <source>
        <dbReference type="Proteomes" id="UP000244978"/>
    </source>
</evidence>
<reference evidence="2" key="1">
    <citation type="submission" date="2018-04" db="EMBL/GenBank/DDBJ databases">
        <authorList>
            <person name="Liu S."/>
            <person name="Wang Z."/>
            <person name="Li J."/>
        </authorList>
    </citation>
    <scope>NUCLEOTIDE SEQUENCE [LARGE SCALE GENOMIC DNA]</scope>
    <source>
        <strain evidence="2">S1194</strain>
    </source>
</reference>
<evidence type="ECO:0000313" key="1">
    <source>
        <dbReference type="EMBL" id="PWB98125.1"/>
    </source>
</evidence>
<proteinExistence type="predicted"/>
<dbReference type="Proteomes" id="UP000244978">
    <property type="component" value="Unassembled WGS sequence"/>
</dbReference>
<gene>
    <name evidence="1" type="ORF">DF220_10025</name>
</gene>
<keyword evidence="2" id="KW-1185">Reference proteome</keyword>
<dbReference type="Pfam" id="PF13279">
    <property type="entry name" value="4HBT_2"/>
    <property type="match status" value="1"/>
</dbReference>
<dbReference type="GO" id="GO:0047617">
    <property type="term" value="F:fatty acyl-CoA hydrolase activity"/>
    <property type="evidence" value="ECO:0007669"/>
    <property type="project" value="TreeGrafter"/>
</dbReference>
<dbReference type="Gene3D" id="3.10.129.10">
    <property type="entry name" value="Hotdog Thioesterase"/>
    <property type="match status" value="1"/>
</dbReference>
<dbReference type="AlphaFoldDB" id="A0A2U1T2M3"/>
<dbReference type="PANTHER" id="PTHR31793:SF24">
    <property type="entry name" value="LONG-CHAIN ACYL-COA THIOESTERASE FADM"/>
    <property type="match status" value="1"/>
</dbReference>
<dbReference type="InterPro" id="IPR050563">
    <property type="entry name" value="4-hydroxybenzoyl-CoA_TE"/>
</dbReference>
<comment type="caution">
    <text evidence="1">The sequence shown here is derived from an EMBL/GenBank/DDBJ whole genome shotgun (WGS) entry which is preliminary data.</text>
</comment>
<dbReference type="InterPro" id="IPR029069">
    <property type="entry name" value="HotDog_dom_sf"/>
</dbReference>
<dbReference type="RefSeq" id="WP_108997900.1">
    <property type="nucleotide sequence ID" value="NZ_QEEX01000001.1"/>
</dbReference>
<sequence length="153" mass="16978">MREAKVAIRWGDMDSYGHVNNVFFVRYLEDTRFALFTPPLGEFAAPGVDPSLGVFDLFPSGSNGLVAGHRIEYRAPLNYRAEPLIVRLWVTRVGGSSVDLAYELGELDRSTIYAVASTTLVVVDTESGRPRELPDALRATFAQWSGDPVPFRQ</sequence>
<accession>A0A2U1T2M3</accession>
<dbReference type="SUPFAM" id="SSF54637">
    <property type="entry name" value="Thioesterase/thiol ester dehydrase-isomerase"/>
    <property type="match status" value="1"/>
</dbReference>
<name>A0A2U1T2M3_9MICO</name>
<protein>
    <submittedName>
        <fullName evidence="1">Acyl-CoA thioesterase</fullName>
    </submittedName>
</protein>